<dbReference type="InterPro" id="IPR010719">
    <property type="entry name" value="MnmM_MeTrfase"/>
</dbReference>
<dbReference type="InterPro" id="IPR029063">
    <property type="entry name" value="SAM-dependent_MTases_sf"/>
</dbReference>
<dbReference type="PANTHER" id="PTHR35276:SF1">
    <property type="entry name" value="TRNA (MNM(5)S(2)U34)-METHYLTRANSFERASE, CHLOROPLASTIC"/>
    <property type="match status" value="1"/>
</dbReference>
<evidence type="ECO:0000313" key="1">
    <source>
        <dbReference type="EMBL" id="MTL94536.1"/>
    </source>
</evidence>
<reference evidence="1" key="1">
    <citation type="journal article" date="2019" name="Nat. Med.">
        <title>A library of human gut bacterial isolates paired with longitudinal multiomics data enables mechanistic microbiome research.</title>
        <authorList>
            <person name="Poyet M."/>
            <person name="Groussin M."/>
            <person name="Gibbons S.M."/>
            <person name="Avila-Pacheco J."/>
            <person name="Jiang X."/>
            <person name="Kearney S.M."/>
            <person name="Perrotta A.R."/>
            <person name="Berdy B."/>
            <person name="Zhao S."/>
            <person name="Lieberman T.D."/>
            <person name="Swanson P.K."/>
            <person name="Smith M."/>
            <person name="Roesemann S."/>
            <person name="Alexander J.E."/>
            <person name="Rich S.A."/>
            <person name="Livny J."/>
            <person name="Vlamakis H."/>
            <person name="Clish C."/>
            <person name="Bullock K."/>
            <person name="Deik A."/>
            <person name="Scott J."/>
            <person name="Pierce K.A."/>
            <person name="Xavier R.J."/>
            <person name="Alm E.J."/>
        </authorList>
    </citation>
    <scope>NUCLEOTIDE SEQUENCE</scope>
    <source>
        <strain evidence="1">BIOML-A179</strain>
    </source>
</reference>
<protein>
    <submittedName>
        <fullName evidence="1">Methyltransferase domain-containing protein</fullName>
    </submittedName>
</protein>
<sequence>MALTLERVLPFSKSLLEKIVSVGETVIDATAGNGYDTLFLAQLVGESGKVFSFDVQQEAIDSTKAKLEEAKLENVSLILDGHQHVLNYVTEEISAAIFNLGYLPGSDQSITTTGETTWKAVTDMLSLLKKNGLIILVIYHGHEEGKVERHFLEDCLATLDSGTTQVLQYQFVNRPTAPFIVAIEKVR</sequence>
<dbReference type="EMBL" id="WMQV01000017">
    <property type="protein sequence ID" value="MTL94536.1"/>
    <property type="molecule type" value="Genomic_DNA"/>
</dbReference>
<dbReference type="SUPFAM" id="SSF53335">
    <property type="entry name" value="S-adenosyl-L-methionine-dependent methyltransferases"/>
    <property type="match status" value="1"/>
</dbReference>
<keyword evidence="1" id="KW-0808">Transferase</keyword>
<dbReference type="RefSeq" id="WP_129821482.1">
    <property type="nucleotide sequence ID" value="NZ_JADOZG010000027.1"/>
</dbReference>
<dbReference type="AlphaFoldDB" id="A0A6G2CFY4"/>
<proteinExistence type="predicted"/>
<organism evidence="1">
    <name type="scientific">Turicibacter sanguinis</name>
    <dbReference type="NCBI Taxonomy" id="154288"/>
    <lineage>
        <taxon>Bacteria</taxon>
        <taxon>Bacillati</taxon>
        <taxon>Bacillota</taxon>
        <taxon>Erysipelotrichia</taxon>
        <taxon>Erysipelotrichales</taxon>
        <taxon>Turicibacteraceae</taxon>
        <taxon>Turicibacter</taxon>
    </lineage>
</organism>
<gene>
    <name evidence="1" type="ORF">GMA64_08370</name>
</gene>
<dbReference type="CDD" id="cd02440">
    <property type="entry name" value="AdoMet_MTases"/>
    <property type="match status" value="1"/>
</dbReference>
<dbReference type="PANTHER" id="PTHR35276">
    <property type="entry name" value="S-ADENOSYL-L-METHIONINE-DEPENDENT METHYLTRANSFERASES SUPERFAMILY PROTEIN"/>
    <property type="match status" value="1"/>
</dbReference>
<dbReference type="GO" id="GO:0008168">
    <property type="term" value="F:methyltransferase activity"/>
    <property type="evidence" value="ECO:0007669"/>
    <property type="project" value="UniProtKB-KW"/>
</dbReference>
<keyword evidence="1" id="KW-0489">Methyltransferase</keyword>
<accession>A0A6G2CFY4</accession>
<name>A0A6G2CFY4_9FIRM</name>
<dbReference type="GO" id="GO:0032259">
    <property type="term" value="P:methylation"/>
    <property type="evidence" value="ECO:0007669"/>
    <property type="project" value="UniProtKB-KW"/>
</dbReference>
<dbReference type="Gene3D" id="3.40.50.150">
    <property type="entry name" value="Vaccinia Virus protein VP39"/>
    <property type="match status" value="1"/>
</dbReference>
<dbReference type="Pfam" id="PF06962">
    <property type="entry name" value="rRNA_methylase"/>
    <property type="match status" value="1"/>
</dbReference>
<comment type="caution">
    <text evidence="1">The sequence shown here is derived from an EMBL/GenBank/DDBJ whole genome shotgun (WGS) entry which is preliminary data.</text>
</comment>